<dbReference type="Pfam" id="PF17215">
    <property type="entry name" value="Rrp44_S1"/>
    <property type="match status" value="1"/>
</dbReference>
<keyword evidence="10 18" id="KW-0269">Exonuclease</keyword>
<dbReference type="InterPro" id="IPR050180">
    <property type="entry name" value="RNR_Ribonuclease"/>
</dbReference>
<dbReference type="GO" id="GO:0004519">
    <property type="term" value="F:endonuclease activity"/>
    <property type="evidence" value="ECO:0007669"/>
    <property type="project" value="TreeGrafter"/>
</dbReference>
<dbReference type="InterPro" id="IPR033770">
    <property type="entry name" value="RRP44_S1"/>
</dbReference>
<comment type="similarity">
    <text evidence="4 15">Belongs to the RNR ribonuclease family.</text>
</comment>
<sequence length="965" mass="109332">MAVLKEFYRVTRANAVVKVVREHYLRDDICCGLRGCKFCPDSCVSIDPTDVGPPLSSIVGTSHLIMLDTGLVLQEMDLLEDDVFKNVIVCQTTVDEVKKRSSPSYKRLRLLLANPDRRFCLFYNEFNMHTYVKRQKHELPTERADRAILKAMEWYANHLTANDFPVDVVLLSNDVENVKKALEMGLLAFSLHDYVSRMENCADLLERMAVERTCIGGRPGNTKFREYLSLSELKIGLSTGTFRQGTFMVARDNYLEANVYITGSQTEEKIFVQAYCISLAKGLLNCNRAINNDVVVVEVLPEDEWSCPASVLRLQEFEKDKGDEVNEEEDRRLRLDVARSKGHVVPTGRVVGILQRNWRPVCAMLQPALVTNTRHLAVPADKRIPWIRIETRQAERLLDQRIVVVIDSWPSDSRYPLGHFVRLLGPVGDRDIENEVLLLEHEVPHHEFGENILACLPKMPWVITASDLKEREDLRHLVICSIDPPGCTDIDDALHCVPLPNGHFEVGVHIADVSHFVIPGTAMDKEAAERGTTVYLVDRRIDMLPELLSSDLCSLKASQDRFAFSVIWEIDKNANTLSVRFCKSIIRSRAALTYFEAQARIDDRRATDQLSISLRNLNMLAKKLKKKRRDNGALTLASLEIRFNLDSESHDPIDVMAKQMLDTNSLVEEFMLLANTTVAERLLAEFPDVALLRRHPLPPAVRFEPLVKAAAKRGFTIVTDQGGKALADSLDKAVLKDQPYFNTMLRIMATRCMTTAVYFCTGTLEKSHYFHFGLAATVYTHFTSPIRRYADLMVHRLLAAILNPERRTASGMPDKMQVDELCQNLNHRHRMAQYAGRASVLLNTHLFFKSRVEDLPGYILFLRRNAIQVLIPKYGLEAPILVNQRDAQVIFNFDANKETLTVGDIVLQMFDSVTVRLSIDESDPQHNRLKLQLVEPNIPGFSVSPLLDLPEDDLPSIRSPPAVAN</sequence>
<keyword evidence="5" id="KW-0963">Cytoplasm</keyword>
<dbReference type="CDD" id="cd09862">
    <property type="entry name" value="PIN_Rrp44-like"/>
    <property type="match status" value="1"/>
</dbReference>
<reference evidence="18" key="1">
    <citation type="submission" date="2014-01" db="EMBL/GenBank/DDBJ databases">
        <authorList>
            <person name="Aslett M."/>
        </authorList>
    </citation>
    <scope>NUCLEOTIDE SEQUENCE</scope>
</reference>
<dbReference type="Gene3D" id="2.40.50.700">
    <property type="match status" value="1"/>
</dbReference>
<dbReference type="GO" id="GO:0016075">
    <property type="term" value="P:rRNA catabolic process"/>
    <property type="evidence" value="ECO:0007669"/>
    <property type="project" value="TreeGrafter"/>
</dbReference>
<dbReference type="SMR" id="A0A077Z4K2"/>
<dbReference type="GO" id="GO:0000176">
    <property type="term" value="C:nuclear exosome (RNase complex)"/>
    <property type="evidence" value="ECO:0007669"/>
    <property type="project" value="TreeGrafter"/>
</dbReference>
<dbReference type="Pfam" id="PF00773">
    <property type="entry name" value="RNB"/>
    <property type="match status" value="1"/>
</dbReference>
<dbReference type="EMBL" id="HG805906">
    <property type="protein sequence ID" value="CDW54593.1"/>
    <property type="molecule type" value="Genomic_DNA"/>
</dbReference>
<evidence type="ECO:0000259" key="17">
    <source>
        <dbReference type="SMART" id="SM00955"/>
    </source>
</evidence>
<dbReference type="InterPro" id="IPR029060">
    <property type="entry name" value="PIN-like_dom_sf"/>
</dbReference>
<dbReference type="Gene3D" id="3.40.50.1010">
    <property type="entry name" value="5'-nuclease"/>
    <property type="match status" value="1"/>
</dbReference>
<protein>
    <recommendedName>
        <fullName evidence="13">Protein DIS3 homolog</fullName>
    </recommendedName>
    <alternativeName>
        <fullName evidence="14">Ribosomal RNA-processing protein 44</fullName>
    </alternativeName>
</protein>
<feature type="domain" description="RNB" evidence="17">
    <location>
        <begin position="471"/>
        <end position="804"/>
    </location>
</feature>
<evidence type="ECO:0000256" key="7">
    <source>
        <dbReference type="ARBA" id="ARBA00022722"/>
    </source>
</evidence>
<dbReference type="Pfam" id="PF17216">
    <property type="entry name" value="Rrp44_CSD1"/>
    <property type="match status" value="1"/>
</dbReference>
<evidence type="ECO:0000256" key="15">
    <source>
        <dbReference type="RuleBase" id="RU003901"/>
    </source>
</evidence>
<keyword evidence="11" id="KW-0694">RNA-binding</keyword>
<keyword evidence="19" id="KW-1185">Reference proteome</keyword>
<dbReference type="InterPro" id="IPR012340">
    <property type="entry name" value="NA-bd_OB-fold"/>
</dbReference>
<dbReference type="Gene3D" id="2.40.50.690">
    <property type="match status" value="1"/>
</dbReference>
<dbReference type="GO" id="GO:0071031">
    <property type="term" value="P:nuclear mRNA surveillance of mRNA 3'-end processing"/>
    <property type="evidence" value="ECO:0007669"/>
    <property type="project" value="TreeGrafter"/>
</dbReference>
<evidence type="ECO:0000259" key="16">
    <source>
        <dbReference type="SMART" id="SM00670"/>
    </source>
</evidence>
<dbReference type="InterPro" id="IPR022966">
    <property type="entry name" value="RNase_II/R_CS"/>
</dbReference>
<evidence type="ECO:0000256" key="10">
    <source>
        <dbReference type="ARBA" id="ARBA00022839"/>
    </source>
</evidence>
<keyword evidence="7" id="KW-0540">Nuclease</keyword>
<dbReference type="SUPFAM" id="SSF88723">
    <property type="entry name" value="PIN domain-like"/>
    <property type="match status" value="1"/>
</dbReference>
<dbReference type="OrthoDB" id="372421at2759"/>
<evidence type="ECO:0000256" key="1">
    <source>
        <dbReference type="ARBA" id="ARBA00001946"/>
    </source>
</evidence>
<comment type="cofactor">
    <cofactor evidence="1">
        <name>Mg(2+)</name>
        <dbReference type="ChEBI" id="CHEBI:18420"/>
    </cofactor>
</comment>
<dbReference type="SUPFAM" id="SSF50249">
    <property type="entry name" value="Nucleic acid-binding proteins"/>
    <property type="match status" value="4"/>
</dbReference>
<evidence type="ECO:0000256" key="13">
    <source>
        <dbReference type="ARBA" id="ARBA00077221"/>
    </source>
</evidence>
<dbReference type="InterPro" id="IPR002716">
    <property type="entry name" value="PIN_dom"/>
</dbReference>
<evidence type="ECO:0000313" key="18">
    <source>
        <dbReference type="EMBL" id="CDW54593.1"/>
    </source>
</evidence>
<dbReference type="PANTHER" id="PTHR23355">
    <property type="entry name" value="RIBONUCLEASE"/>
    <property type="match status" value="1"/>
</dbReference>
<evidence type="ECO:0000256" key="9">
    <source>
        <dbReference type="ARBA" id="ARBA00022835"/>
    </source>
</evidence>
<evidence type="ECO:0000256" key="2">
    <source>
        <dbReference type="ARBA" id="ARBA00004123"/>
    </source>
</evidence>
<proteinExistence type="inferred from homology"/>
<organism evidence="18 19">
    <name type="scientific">Trichuris trichiura</name>
    <name type="common">Whipworm</name>
    <name type="synonym">Trichocephalus trichiurus</name>
    <dbReference type="NCBI Taxonomy" id="36087"/>
    <lineage>
        <taxon>Eukaryota</taxon>
        <taxon>Metazoa</taxon>
        <taxon>Ecdysozoa</taxon>
        <taxon>Nematoda</taxon>
        <taxon>Enoplea</taxon>
        <taxon>Dorylaimia</taxon>
        <taxon>Trichinellida</taxon>
        <taxon>Trichuridae</taxon>
        <taxon>Trichuris</taxon>
    </lineage>
</organism>
<feature type="domain" description="PIN" evidence="16">
    <location>
        <begin position="63"/>
        <end position="179"/>
    </location>
</feature>
<reference evidence="18" key="2">
    <citation type="submission" date="2014-03" db="EMBL/GenBank/DDBJ databases">
        <title>The whipworm genome and dual-species transcriptomics of an intimate host-pathogen interaction.</title>
        <authorList>
            <person name="Foth B.J."/>
            <person name="Tsai I.J."/>
            <person name="Reid A.J."/>
            <person name="Bancroft A.J."/>
            <person name="Nichol S."/>
            <person name="Tracey A."/>
            <person name="Holroyd N."/>
            <person name="Cotton J.A."/>
            <person name="Stanley E.J."/>
            <person name="Zarowiecki M."/>
            <person name="Liu J.Z."/>
            <person name="Huckvale T."/>
            <person name="Cooper P.J."/>
            <person name="Grencis R.K."/>
            <person name="Berriman M."/>
        </authorList>
    </citation>
    <scope>NUCLEOTIDE SEQUENCE [LARGE SCALE GENOMIC DNA]</scope>
</reference>
<dbReference type="GO" id="GO:0000175">
    <property type="term" value="F:3'-5'-RNA exonuclease activity"/>
    <property type="evidence" value="ECO:0007669"/>
    <property type="project" value="UniProtKB-ARBA"/>
</dbReference>
<keyword evidence="8" id="KW-0378">Hydrolase</keyword>
<dbReference type="STRING" id="36087.A0A077Z4K2"/>
<dbReference type="Pfam" id="PF13638">
    <property type="entry name" value="PIN_4"/>
    <property type="match status" value="1"/>
</dbReference>
<dbReference type="PANTHER" id="PTHR23355:SF35">
    <property type="entry name" value="EXOSOME COMPLEX EXONUCLEASE RRP44"/>
    <property type="match status" value="1"/>
</dbReference>
<gene>
    <name evidence="18" type="ORF">TTRE_0000286301</name>
</gene>
<name>A0A077Z4K2_TRITR</name>
<accession>A0A077Z4K2</accession>
<dbReference type="PROSITE" id="PS01175">
    <property type="entry name" value="RIBONUCLEASE_II"/>
    <property type="match status" value="1"/>
</dbReference>
<evidence type="ECO:0000256" key="3">
    <source>
        <dbReference type="ARBA" id="ARBA00004496"/>
    </source>
</evidence>
<keyword evidence="12" id="KW-0539">Nucleus</keyword>
<dbReference type="FunFam" id="3.40.50.1010:FF:000021">
    <property type="entry name" value="DIS3-like exonuclease 1 isoform X1"/>
    <property type="match status" value="1"/>
</dbReference>
<dbReference type="SMART" id="SM00955">
    <property type="entry name" value="RNB"/>
    <property type="match status" value="1"/>
</dbReference>
<evidence type="ECO:0000256" key="12">
    <source>
        <dbReference type="ARBA" id="ARBA00023242"/>
    </source>
</evidence>
<dbReference type="InterPro" id="IPR033771">
    <property type="entry name" value="Rrp44_CSD1"/>
</dbReference>
<dbReference type="Pfam" id="PF17849">
    <property type="entry name" value="OB_Dis3"/>
    <property type="match status" value="1"/>
</dbReference>
<dbReference type="InterPro" id="IPR041505">
    <property type="entry name" value="Dis3_CSD2"/>
</dbReference>
<dbReference type="GO" id="GO:0003723">
    <property type="term" value="F:RNA binding"/>
    <property type="evidence" value="ECO:0007669"/>
    <property type="project" value="UniProtKB-KW"/>
</dbReference>
<evidence type="ECO:0000256" key="11">
    <source>
        <dbReference type="ARBA" id="ARBA00022884"/>
    </source>
</evidence>
<dbReference type="FunFam" id="2.40.50.700:FF:000001">
    <property type="entry name" value="Exosome complex exonuclease exoribonuclease (Rrp44)"/>
    <property type="match status" value="1"/>
</dbReference>
<dbReference type="GO" id="GO:0000177">
    <property type="term" value="C:cytoplasmic exosome (RNase complex)"/>
    <property type="evidence" value="ECO:0007669"/>
    <property type="project" value="TreeGrafter"/>
</dbReference>
<dbReference type="InterPro" id="IPR001900">
    <property type="entry name" value="RNase_II/R"/>
</dbReference>
<dbReference type="Proteomes" id="UP000030665">
    <property type="component" value="Unassembled WGS sequence"/>
</dbReference>
<evidence type="ECO:0000256" key="4">
    <source>
        <dbReference type="ARBA" id="ARBA00005785"/>
    </source>
</evidence>
<dbReference type="Gene3D" id="2.40.50.140">
    <property type="entry name" value="Nucleic acid-binding proteins"/>
    <property type="match status" value="1"/>
</dbReference>
<dbReference type="GO" id="GO:0006364">
    <property type="term" value="P:rRNA processing"/>
    <property type="evidence" value="ECO:0007669"/>
    <property type="project" value="UniProtKB-KW"/>
</dbReference>
<evidence type="ECO:0000313" key="19">
    <source>
        <dbReference type="Proteomes" id="UP000030665"/>
    </source>
</evidence>
<dbReference type="AlphaFoldDB" id="A0A077Z4K2"/>
<dbReference type="GO" id="GO:0019899">
    <property type="term" value="F:enzyme binding"/>
    <property type="evidence" value="ECO:0007669"/>
    <property type="project" value="UniProtKB-ARBA"/>
</dbReference>
<evidence type="ECO:0000256" key="14">
    <source>
        <dbReference type="ARBA" id="ARBA00077930"/>
    </source>
</evidence>
<keyword evidence="6" id="KW-0698">rRNA processing</keyword>
<dbReference type="SMART" id="SM00670">
    <property type="entry name" value="PINc"/>
    <property type="match status" value="1"/>
</dbReference>
<dbReference type="FunFam" id="2.40.50.140:FF:000125">
    <property type="entry name" value="exosome complex exonuclease RRP44 isoform X1"/>
    <property type="match status" value="1"/>
</dbReference>
<evidence type="ECO:0000256" key="5">
    <source>
        <dbReference type="ARBA" id="ARBA00022490"/>
    </source>
</evidence>
<evidence type="ECO:0000256" key="6">
    <source>
        <dbReference type="ARBA" id="ARBA00022552"/>
    </source>
</evidence>
<evidence type="ECO:0000256" key="8">
    <source>
        <dbReference type="ARBA" id="ARBA00022801"/>
    </source>
</evidence>
<keyword evidence="9" id="KW-0271">Exosome</keyword>
<comment type="subcellular location">
    <subcellularLocation>
        <location evidence="3">Cytoplasm</location>
    </subcellularLocation>
    <subcellularLocation>
        <location evidence="2">Nucleus</location>
    </subcellularLocation>
</comment>